<reference evidence="1" key="1">
    <citation type="submission" date="2018-10" db="EMBL/GenBank/DDBJ databases">
        <title>Hidden diversity of soil giant viruses.</title>
        <authorList>
            <person name="Schulz F."/>
            <person name="Alteio L."/>
            <person name="Goudeau D."/>
            <person name="Ryan E.M."/>
            <person name="Malmstrom R.R."/>
            <person name="Blanchard J."/>
            <person name="Woyke T."/>
        </authorList>
    </citation>
    <scope>NUCLEOTIDE SEQUENCE</scope>
    <source>
        <strain evidence="1">HYV1</strain>
    </source>
</reference>
<sequence>MRSGHEQKDILKNTFTKIKEIDGFVTEIV</sequence>
<organism evidence="1">
    <name type="scientific">Hyperionvirus sp</name>
    <dbReference type="NCBI Taxonomy" id="2487770"/>
    <lineage>
        <taxon>Viruses</taxon>
        <taxon>Varidnaviria</taxon>
        <taxon>Bamfordvirae</taxon>
        <taxon>Nucleocytoviricota</taxon>
        <taxon>Megaviricetes</taxon>
        <taxon>Imitervirales</taxon>
        <taxon>Mimiviridae</taxon>
        <taxon>Klosneuvirinae</taxon>
    </lineage>
</organism>
<gene>
    <name evidence="1" type="ORF">Hyperionvirus11_53</name>
</gene>
<dbReference type="EMBL" id="MK072393">
    <property type="protein sequence ID" value="AYV83780.1"/>
    <property type="molecule type" value="Genomic_DNA"/>
</dbReference>
<name>A0A3G5A927_9VIRU</name>
<accession>A0A3G5A927</accession>
<protein>
    <submittedName>
        <fullName evidence="1">Uncharacterized protein</fullName>
    </submittedName>
</protein>
<proteinExistence type="predicted"/>
<evidence type="ECO:0000313" key="1">
    <source>
        <dbReference type="EMBL" id="AYV83780.1"/>
    </source>
</evidence>